<evidence type="ECO:0000256" key="2">
    <source>
        <dbReference type="ARBA" id="ARBA00022692"/>
    </source>
</evidence>
<accession>A0A3B6X7G4</accession>
<keyword evidence="3" id="KW-1133">Transmembrane helix</keyword>
<dbReference type="Pfam" id="PF00361">
    <property type="entry name" value="Proton_antipo_M"/>
    <property type="match status" value="1"/>
</dbReference>
<proteinExistence type="predicted"/>
<dbReference type="Proteomes" id="UP000259236">
    <property type="component" value="Chromosome"/>
</dbReference>
<dbReference type="PANTHER" id="PTHR42829">
    <property type="entry name" value="NADH-UBIQUINONE OXIDOREDUCTASE CHAIN 5"/>
    <property type="match status" value="1"/>
</dbReference>
<dbReference type="AlphaFoldDB" id="A0A3B6X7G4"/>
<dbReference type="GO" id="GO:0012505">
    <property type="term" value="C:endomembrane system"/>
    <property type="evidence" value="ECO:0007669"/>
    <property type="project" value="UniProtKB-SubCell"/>
</dbReference>
<keyword evidence="2 5" id="KW-0812">Transmembrane</keyword>
<dbReference type="GO" id="GO:0042773">
    <property type="term" value="P:ATP synthesis coupled electron transport"/>
    <property type="evidence" value="ECO:0007669"/>
    <property type="project" value="InterPro"/>
</dbReference>
<evidence type="ECO:0000313" key="7">
    <source>
        <dbReference type="EMBL" id="AXO23130.1"/>
    </source>
</evidence>
<organism evidence="7 8">
    <name type="scientific">Mycobacterium avium subsp. hominissuis</name>
    <dbReference type="NCBI Taxonomy" id="439334"/>
    <lineage>
        <taxon>Bacteria</taxon>
        <taxon>Bacillati</taxon>
        <taxon>Actinomycetota</taxon>
        <taxon>Actinomycetes</taxon>
        <taxon>Mycobacteriales</taxon>
        <taxon>Mycobacteriaceae</taxon>
        <taxon>Mycobacterium</taxon>
        <taxon>Mycobacterium avium complex (MAC)</taxon>
    </lineage>
</organism>
<dbReference type="InterPro" id="IPR001750">
    <property type="entry name" value="ND/Mrp_TM"/>
</dbReference>
<sequence length="615" mass="63090">MAGGTPAQLSLWLLILAPAVAGATLLLGRRFERYAAAISVTTAAVMLVLSIVVSVARPELAVAFMAGTEFASRIDALAAVVVPMVAAVTLLVLVFAAGDIREAPGRFHGLMLLFASAVAVTASATTLPTLLLAWEVMGAASYALIGFRWRDEYRMSAGLIAFLTTRTADLGLYLAAAAALAGGAGLALADLPDASGDWRHVIAFGVLLAALGKAAQLPFSFWLSRAMEGPSAVSALLHSAAMVAMGAYLLLRTQPLLAATGWAAPAAAWIGGGTALLLGAVAVAQRDLKQLLAASTAAQLGFVVMAAGVGAVGGGAAQLIAHAFTKAGLFLAAGAWLSVLGTKQLDDLWGVARRWRLLGWSATVGALALAGVAPLSLWATKDTVLAAALHYSPALYTVGLAASALSAAYAGKVLTVLWRTKAAGSNPGITRDTLGPNAFQQAPIVVLAVGAAAAGVLALPPAGPALTRALRGTASPPATALELLASAALAVIVVAAVARWWVPEPRWAGGWLGLERAANLLVVRPTFGLARILARFDDRVLDRAVEATATHSLRAAHRVAHTDIRAVDGAVEAVAGWMRRLGELARRPQTGQLHQYYLAAVVVLAFGVVVLVVAR</sequence>
<dbReference type="InterPro" id="IPR003945">
    <property type="entry name" value="NU5C-like"/>
</dbReference>
<evidence type="ECO:0000256" key="3">
    <source>
        <dbReference type="ARBA" id="ARBA00022989"/>
    </source>
</evidence>
<dbReference type="GO" id="GO:0003954">
    <property type="term" value="F:NADH dehydrogenase activity"/>
    <property type="evidence" value="ECO:0007669"/>
    <property type="project" value="TreeGrafter"/>
</dbReference>
<dbReference type="EMBL" id="CP029332">
    <property type="protein sequence ID" value="AXO23130.1"/>
    <property type="molecule type" value="Genomic_DNA"/>
</dbReference>
<evidence type="ECO:0000256" key="5">
    <source>
        <dbReference type="RuleBase" id="RU000320"/>
    </source>
</evidence>
<comment type="subcellular location">
    <subcellularLocation>
        <location evidence="1">Endomembrane system</location>
        <topology evidence="1">Multi-pass membrane protein</topology>
    </subcellularLocation>
    <subcellularLocation>
        <location evidence="5">Membrane</location>
        <topology evidence="5">Multi-pass membrane protein</topology>
    </subcellularLocation>
</comment>
<evidence type="ECO:0000259" key="6">
    <source>
        <dbReference type="Pfam" id="PF00361"/>
    </source>
</evidence>
<name>A0A3B6X7G4_MYCAV</name>
<dbReference type="GO" id="GO:0008137">
    <property type="term" value="F:NADH dehydrogenase (ubiquinone) activity"/>
    <property type="evidence" value="ECO:0007669"/>
    <property type="project" value="InterPro"/>
</dbReference>
<dbReference type="GO" id="GO:0015990">
    <property type="term" value="P:electron transport coupled proton transport"/>
    <property type="evidence" value="ECO:0007669"/>
    <property type="project" value="TreeGrafter"/>
</dbReference>
<dbReference type="Gene3D" id="1.20.5.2700">
    <property type="match status" value="1"/>
</dbReference>
<dbReference type="GO" id="GO:0016020">
    <property type="term" value="C:membrane"/>
    <property type="evidence" value="ECO:0007669"/>
    <property type="project" value="UniProtKB-SubCell"/>
</dbReference>
<protein>
    <recommendedName>
        <fullName evidence="6">NADH:quinone oxidoreductase/Mrp antiporter transmembrane domain-containing protein</fullName>
    </recommendedName>
</protein>
<evidence type="ECO:0000313" key="8">
    <source>
        <dbReference type="Proteomes" id="UP000259236"/>
    </source>
</evidence>
<evidence type="ECO:0000256" key="4">
    <source>
        <dbReference type="ARBA" id="ARBA00023136"/>
    </source>
</evidence>
<reference evidence="7 8" key="1">
    <citation type="submission" date="2018-05" db="EMBL/GenBank/DDBJ databases">
        <title>Sequencing and annotation of Mycobacterium avium strain 109 (MAC109).</title>
        <authorList>
            <person name="Matern W.M."/>
            <person name="Bader J.S."/>
            <person name="Karakousis P.C."/>
        </authorList>
    </citation>
    <scope>NUCLEOTIDE SEQUENCE [LARGE SCALE GENOMIC DNA]</scope>
    <source>
        <strain evidence="7 8">MAC109</strain>
    </source>
</reference>
<evidence type="ECO:0000256" key="1">
    <source>
        <dbReference type="ARBA" id="ARBA00004127"/>
    </source>
</evidence>
<keyword evidence="4" id="KW-0472">Membrane</keyword>
<gene>
    <name evidence="7" type="ORF">DFS55_11460</name>
</gene>
<feature type="domain" description="NADH:quinone oxidoreductase/Mrp antiporter transmembrane" evidence="6">
    <location>
        <begin position="125"/>
        <end position="401"/>
    </location>
</feature>
<dbReference type="PRINTS" id="PR01434">
    <property type="entry name" value="NADHDHGNASE5"/>
</dbReference>
<dbReference type="RefSeq" id="WP_031354380.1">
    <property type="nucleotide sequence ID" value="NZ_BDMX01000208.1"/>
</dbReference>
<dbReference type="PANTHER" id="PTHR42829:SF2">
    <property type="entry name" value="NADH-UBIQUINONE OXIDOREDUCTASE CHAIN 5"/>
    <property type="match status" value="1"/>
</dbReference>